<dbReference type="Proteomes" id="UP001257739">
    <property type="component" value="Unassembled WGS sequence"/>
</dbReference>
<sequence>MSNSLDDVVSGALGVLDTHGLEFCSMRRVASALGVQPSALYHHVPDKQTLLALMADRIVADVHAPVDGSREQRALAVCHGLRDAMLSIRDGADVVATASAFRLGASGIESDLAEVLGDRDGARTLLLYVFGHTQATQDHRLASAVGVLEADPDLDASFDRGLAIVMRGLAD</sequence>
<dbReference type="RefSeq" id="WP_309966521.1">
    <property type="nucleotide sequence ID" value="NZ_JAVDWH010000001.1"/>
</dbReference>
<evidence type="ECO:0000256" key="1">
    <source>
        <dbReference type="ARBA" id="ARBA00023015"/>
    </source>
</evidence>
<evidence type="ECO:0000313" key="7">
    <source>
        <dbReference type="Proteomes" id="UP001257739"/>
    </source>
</evidence>
<dbReference type="PRINTS" id="PR00455">
    <property type="entry name" value="HTHTETR"/>
</dbReference>
<evidence type="ECO:0000313" key="6">
    <source>
        <dbReference type="EMBL" id="MDR7085705.1"/>
    </source>
</evidence>
<dbReference type="InterPro" id="IPR001647">
    <property type="entry name" value="HTH_TetR"/>
</dbReference>
<dbReference type="Gene3D" id="1.10.10.60">
    <property type="entry name" value="Homeodomain-like"/>
    <property type="match status" value="1"/>
</dbReference>
<dbReference type="Pfam" id="PF00440">
    <property type="entry name" value="TetR_N"/>
    <property type="match status" value="1"/>
</dbReference>
<protein>
    <submittedName>
        <fullName evidence="6">AcrR family transcriptional regulator</fullName>
    </submittedName>
</protein>
<dbReference type="SUPFAM" id="SSF46689">
    <property type="entry name" value="Homeodomain-like"/>
    <property type="match status" value="1"/>
</dbReference>
<evidence type="ECO:0000259" key="5">
    <source>
        <dbReference type="PROSITE" id="PS50977"/>
    </source>
</evidence>
<evidence type="ECO:0000256" key="2">
    <source>
        <dbReference type="ARBA" id="ARBA00023125"/>
    </source>
</evidence>
<keyword evidence="3" id="KW-0804">Transcription</keyword>
<dbReference type="Gene3D" id="1.10.357.10">
    <property type="entry name" value="Tetracycline Repressor, domain 2"/>
    <property type="match status" value="1"/>
</dbReference>
<organism evidence="6 7">
    <name type="scientific">Aeromicrobium panaciterrae</name>
    <dbReference type="NCBI Taxonomy" id="363861"/>
    <lineage>
        <taxon>Bacteria</taxon>
        <taxon>Bacillati</taxon>
        <taxon>Actinomycetota</taxon>
        <taxon>Actinomycetes</taxon>
        <taxon>Propionibacteriales</taxon>
        <taxon>Nocardioidaceae</taxon>
        <taxon>Aeromicrobium</taxon>
    </lineage>
</organism>
<feature type="DNA-binding region" description="H-T-H motif" evidence="4">
    <location>
        <begin position="25"/>
        <end position="44"/>
    </location>
</feature>
<name>A0ABU1UKL5_9ACTN</name>
<dbReference type="EMBL" id="JAVDWH010000001">
    <property type="protein sequence ID" value="MDR7085705.1"/>
    <property type="molecule type" value="Genomic_DNA"/>
</dbReference>
<proteinExistence type="predicted"/>
<feature type="domain" description="HTH tetR-type" evidence="5">
    <location>
        <begin position="2"/>
        <end position="62"/>
    </location>
</feature>
<dbReference type="InterPro" id="IPR009057">
    <property type="entry name" value="Homeodomain-like_sf"/>
</dbReference>
<accession>A0ABU1UKL5</accession>
<evidence type="ECO:0000256" key="4">
    <source>
        <dbReference type="PROSITE-ProRule" id="PRU00335"/>
    </source>
</evidence>
<keyword evidence="2 4" id="KW-0238">DNA-binding</keyword>
<dbReference type="PROSITE" id="PS50977">
    <property type="entry name" value="HTH_TETR_2"/>
    <property type="match status" value="1"/>
</dbReference>
<comment type="caution">
    <text evidence="6">The sequence shown here is derived from an EMBL/GenBank/DDBJ whole genome shotgun (WGS) entry which is preliminary data.</text>
</comment>
<reference evidence="6 7" key="1">
    <citation type="submission" date="2023-07" db="EMBL/GenBank/DDBJ databases">
        <title>Sorghum-associated microbial communities from plants grown in Nebraska, USA.</title>
        <authorList>
            <person name="Schachtman D."/>
        </authorList>
    </citation>
    <scope>NUCLEOTIDE SEQUENCE [LARGE SCALE GENOMIC DNA]</scope>
    <source>
        <strain evidence="6 7">BE248</strain>
    </source>
</reference>
<gene>
    <name evidence="6" type="ORF">J2X11_000544</name>
</gene>
<evidence type="ECO:0000256" key="3">
    <source>
        <dbReference type="ARBA" id="ARBA00023163"/>
    </source>
</evidence>
<keyword evidence="1" id="KW-0805">Transcription regulation</keyword>
<dbReference type="InterPro" id="IPR036271">
    <property type="entry name" value="Tet_transcr_reg_TetR-rel_C_sf"/>
</dbReference>
<keyword evidence="7" id="KW-1185">Reference proteome</keyword>
<dbReference type="InterPro" id="IPR050109">
    <property type="entry name" value="HTH-type_TetR-like_transc_reg"/>
</dbReference>
<dbReference type="PANTHER" id="PTHR30055:SF151">
    <property type="entry name" value="TRANSCRIPTIONAL REGULATORY PROTEIN"/>
    <property type="match status" value="1"/>
</dbReference>
<dbReference type="SUPFAM" id="SSF48498">
    <property type="entry name" value="Tetracyclin repressor-like, C-terminal domain"/>
    <property type="match status" value="1"/>
</dbReference>
<dbReference type="PANTHER" id="PTHR30055">
    <property type="entry name" value="HTH-TYPE TRANSCRIPTIONAL REGULATOR RUTR"/>
    <property type="match status" value="1"/>
</dbReference>